<feature type="transmembrane region" description="Helical" evidence="2">
    <location>
        <begin position="64"/>
        <end position="88"/>
    </location>
</feature>
<evidence type="ECO:0000256" key="1">
    <source>
        <dbReference type="SAM" id="MobiDB-lite"/>
    </source>
</evidence>
<keyword evidence="2" id="KW-1133">Transmembrane helix</keyword>
<feature type="region of interest" description="Disordered" evidence="1">
    <location>
        <begin position="99"/>
        <end position="122"/>
    </location>
</feature>
<protein>
    <submittedName>
        <fullName evidence="3">Uncharacterized protein</fullName>
    </submittedName>
</protein>
<dbReference type="EMBL" id="JAPQKR010000016">
    <property type="protein sequence ID" value="KAJ5191680.1"/>
    <property type="molecule type" value="Genomic_DNA"/>
</dbReference>
<name>A0A9W9M727_9EURO</name>
<organism evidence="3 4">
    <name type="scientific">Penicillium cinerascens</name>
    <dbReference type="NCBI Taxonomy" id="70096"/>
    <lineage>
        <taxon>Eukaryota</taxon>
        <taxon>Fungi</taxon>
        <taxon>Dikarya</taxon>
        <taxon>Ascomycota</taxon>
        <taxon>Pezizomycotina</taxon>
        <taxon>Eurotiomycetes</taxon>
        <taxon>Eurotiomycetidae</taxon>
        <taxon>Eurotiales</taxon>
        <taxon>Aspergillaceae</taxon>
        <taxon>Penicillium</taxon>
    </lineage>
</organism>
<feature type="compositionally biased region" description="Polar residues" evidence="1">
    <location>
        <begin position="41"/>
        <end position="52"/>
    </location>
</feature>
<keyword evidence="2" id="KW-0812">Transmembrane</keyword>
<dbReference type="RefSeq" id="XP_058304620.1">
    <property type="nucleotide sequence ID" value="XM_058457721.1"/>
</dbReference>
<keyword evidence="2" id="KW-0472">Membrane</keyword>
<dbReference type="Proteomes" id="UP001150904">
    <property type="component" value="Unassembled WGS sequence"/>
</dbReference>
<comment type="caution">
    <text evidence="3">The sequence shown here is derived from an EMBL/GenBank/DDBJ whole genome shotgun (WGS) entry which is preliminary data.</text>
</comment>
<sequence>MPEATISGMEMIQNKILVWPACGIQVAYGEKKTNRGGGLTDAQSKLAPSQWTLHPDRDQKGLKWVGGCTTLVFLLSPVPAISFGNYILRRIYRRSEKAIEMRSRGTRPDGPGNGNGEDVVSPEQGIALVDDGYWGRAIQ</sequence>
<evidence type="ECO:0000256" key="2">
    <source>
        <dbReference type="SAM" id="Phobius"/>
    </source>
</evidence>
<reference evidence="3" key="2">
    <citation type="journal article" date="2023" name="IMA Fungus">
        <title>Comparative genomic study of the Penicillium genus elucidates a diverse pangenome and 15 lateral gene transfer events.</title>
        <authorList>
            <person name="Petersen C."/>
            <person name="Sorensen T."/>
            <person name="Nielsen M.R."/>
            <person name="Sondergaard T.E."/>
            <person name="Sorensen J.L."/>
            <person name="Fitzpatrick D.A."/>
            <person name="Frisvad J.C."/>
            <person name="Nielsen K.L."/>
        </authorList>
    </citation>
    <scope>NUCLEOTIDE SEQUENCE</scope>
    <source>
        <strain evidence="3">IBT 15544</strain>
    </source>
</reference>
<feature type="region of interest" description="Disordered" evidence="1">
    <location>
        <begin position="34"/>
        <end position="53"/>
    </location>
</feature>
<dbReference type="AlphaFoldDB" id="A0A9W9M727"/>
<accession>A0A9W9M727</accession>
<dbReference type="GeneID" id="83185022"/>
<gene>
    <name evidence="3" type="ORF">N7498_010665</name>
</gene>
<reference evidence="3" key="1">
    <citation type="submission" date="2022-12" db="EMBL/GenBank/DDBJ databases">
        <authorList>
            <person name="Petersen C."/>
        </authorList>
    </citation>
    <scope>NUCLEOTIDE SEQUENCE</scope>
    <source>
        <strain evidence="3">IBT 15544</strain>
    </source>
</reference>
<keyword evidence="4" id="KW-1185">Reference proteome</keyword>
<proteinExistence type="predicted"/>
<evidence type="ECO:0000313" key="3">
    <source>
        <dbReference type="EMBL" id="KAJ5191680.1"/>
    </source>
</evidence>
<evidence type="ECO:0000313" key="4">
    <source>
        <dbReference type="Proteomes" id="UP001150904"/>
    </source>
</evidence>